<dbReference type="InterPro" id="IPR000209">
    <property type="entry name" value="Peptidase_S8/S53_dom"/>
</dbReference>
<reference evidence="6" key="1">
    <citation type="journal article" date="2014" name="Front. Microbiol.">
        <title>High frequency of phylogenetically diverse reductive dehalogenase-homologous genes in deep subseafloor sedimentary metagenomes.</title>
        <authorList>
            <person name="Kawai M."/>
            <person name="Futagami T."/>
            <person name="Toyoda A."/>
            <person name="Takaki Y."/>
            <person name="Nishi S."/>
            <person name="Hori S."/>
            <person name="Arai W."/>
            <person name="Tsubouchi T."/>
            <person name="Morono Y."/>
            <person name="Uchiyama I."/>
            <person name="Ito T."/>
            <person name="Fujiyama A."/>
            <person name="Inagaki F."/>
            <person name="Takami H."/>
        </authorList>
    </citation>
    <scope>NUCLEOTIDE SEQUENCE</scope>
    <source>
        <strain evidence="6">Expedition CK06-06</strain>
    </source>
</reference>
<proteinExistence type="inferred from homology"/>
<dbReference type="InterPro" id="IPR036852">
    <property type="entry name" value="Peptidase_S8/S53_dom_sf"/>
</dbReference>
<sequence>MSFTWSVPVGEVNDAVNELCENGLCVIAAAGNNGPSMTIKSPGLNRKAITVGAYNAYHQLTTYSCRLDIWIKPEVLAPGGSYYINTVEGIIANPQITCANSSLNNSLTSGVGTSFSAALISGVALAFTNNYNWEWDWYNVVRIKNQIIMNTVEFVDYENHPNISWW</sequence>
<feature type="domain" description="Peptidase S8/S53" evidence="5">
    <location>
        <begin position="10"/>
        <end position="152"/>
    </location>
</feature>
<dbReference type="InterPro" id="IPR050131">
    <property type="entry name" value="Peptidase_S8_subtilisin-like"/>
</dbReference>
<dbReference type="GO" id="GO:0004252">
    <property type="term" value="F:serine-type endopeptidase activity"/>
    <property type="evidence" value="ECO:0007669"/>
    <property type="project" value="InterPro"/>
</dbReference>
<dbReference type="Gene3D" id="3.40.50.200">
    <property type="entry name" value="Peptidase S8/S53 domain"/>
    <property type="match status" value="1"/>
</dbReference>
<evidence type="ECO:0000256" key="4">
    <source>
        <dbReference type="ARBA" id="ARBA00022825"/>
    </source>
</evidence>
<dbReference type="PANTHER" id="PTHR43806:SF11">
    <property type="entry name" value="CEREVISIN-RELATED"/>
    <property type="match status" value="1"/>
</dbReference>
<evidence type="ECO:0000259" key="5">
    <source>
        <dbReference type="Pfam" id="PF00082"/>
    </source>
</evidence>
<evidence type="ECO:0000256" key="2">
    <source>
        <dbReference type="ARBA" id="ARBA00022670"/>
    </source>
</evidence>
<evidence type="ECO:0000256" key="3">
    <source>
        <dbReference type="ARBA" id="ARBA00022801"/>
    </source>
</evidence>
<dbReference type="SUPFAM" id="SSF52743">
    <property type="entry name" value="Subtilisin-like"/>
    <property type="match status" value="1"/>
</dbReference>
<keyword evidence="3" id="KW-0378">Hydrolase</keyword>
<dbReference type="Pfam" id="PF00082">
    <property type="entry name" value="Peptidase_S8"/>
    <property type="match status" value="1"/>
</dbReference>
<protein>
    <recommendedName>
        <fullName evidence="5">Peptidase S8/S53 domain-containing protein</fullName>
    </recommendedName>
</protein>
<gene>
    <name evidence="6" type="ORF">S06H3_58660</name>
</gene>
<comment type="caution">
    <text evidence="6">The sequence shown here is derived from an EMBL/GenBank/DDBJ whole genome shotgun (WGS) entry which is preliminary data.</text>
</comment>
<dbReference type="EMBL" id="BARV01038005">
    <property type="protein sequence ID" value="GAI56443.1"/>
    <property type="molecule type" value="Genomic_DNA"/>
</dbReference>
<keyword evidence="2" id="KW-0645">Protease</keyword>
<dbReference type="AlphaFoldDB" id="X1PKR6"/>
<evidence type="ECO:0000256" key="1">
    <source>
        <dbReference type="ARBA" id="ARBA00011073"/>
    </source>
</evidence>
<dbReference type="PANTHER" id="PTHR43806">
    <property type="entry name" value="PEPTIDASE S8"/>
    <property type="match status" value="1"/>
</dbReference>
<dbReference type="GO" id="GO:0006508">
    <property type="term" value="P:proteolysis"/>
    <property type="evidence" value="ECO:0007669"/>
    <property type="project" value="UniProtKB-KW"/>
</dbReference>
<accession>X1PKR6</accession>
<comment type="similarity">
    <text evidence="1">Belongs to the peptidase S8 family.</text>
</comment>
<evidence type="ECO:0000313" key="6">
    <source>
        <dbReference type="EMBL" id="GAI56443.1"/>
    </source>
</evidence>
<keyword evidence="4" id="KW-0720">Serine protease</keyword>
<organism evidence="6">
    <name type="scientific">marine sediment metagenome</name>
    <dbReference type="NCBI Taxonomy" id="412755"/>
    <lineage>
        <taxon>unclassified sequences</taxon>
        <taxon>metagenomes</taxon>
        <taxon>ecological metagenomes</taxon>
    </lineage>
</organism>
<feature type="non-terminal residue" evidence="6">
    <location>
        <position position="166"/>
    </location>
</feature>
<name>X1PKR6_9ZZZZ</name>